<protein>
    <submittedName>
        <fullName evidence="2">Uncharacterized protein</fullName>
    </submittedName>
</protein>
<dbReference type="WBParaSite" id="SPAL_0000976200.1">
    <property type="protein sequence ID" value="SPAL_0000976200.1"/>
    <property type="gene ID" value="SPAL_0000976200"/>
</dbReference>
<evidence type="ECO:0000313" key="2">
    <source>
        <dbReference type="WBParaSite" id="SPAL_0000976200.1"/>
    </source>
</evidence>
<dbReference type="AlphaFoldDB" id="A0A0N5BV97"/>
<evidence type="ECO:0000313" key="1">
    <source>
        <dbReference type="Proteomes" id="UP000046392"/>
    </source>
</evidence>
<accession>A0A0N5BV97</accession>
<dbReference type="Proteomes" id="UP000046392">
    <property type="component" value="Unplaced"/>
</dbReference>
<reference evidence="2" key="1">
    <citation type="submission" date="2017-02" db="UniProtKB">
        <authorList>
            <consortium name="WormBaseParasite"/>
        </authorList>
    </citation>
    <scope>IDENTIFICATION</scope>
</reference>
<sequence length="205" mass="23714">MTIQELITPSNSNKRLPYNLECGTLKSIGSRVKYNNNNNKQSIEVGKNFKNYYYYCSKAHLVMDTKISEDAIKTLPKTETEKGFYFKATNDAYFGKHLLSNNETLQRSNANGRNLYYNTNRNCTTSTDDYYSYQRSETLSTTPNSSNESSLDINTNLSESNTTNKVFCMYIKSFVIQDYTDAVKIFHYNKRMIAKNLAKSYKKLH</sequence>
<keyword evidence="1" id="KW-1185">Reference proteome</keyword>
<name>A0A0N5BV97_STREA</name>
<organism evidence="1 2">
    <name type="scientific">Strongyloides papillosus</name>
    <name type="common">Intestinal threadworm</name>
    <dbReference type="NCBI Taxonomy" id="174720"/>
    <lineage>
        <taxon>Eukaryota</taxon>
        <taxon>Metazoa</taxon>
        <taxon>Ecdysozoa</taxon>
        <taxon>Nematoda</taxon>
        <taxon>Chromadorea</taxon>
        <taxon>Rhabditida</taxon>
        <taxon>Tylenchina</taxon>
        <taxon>Panagrolaimomorpha</taxon>
        <taxon>Strongyloidoidea</taxon>
        <taxon>Strongyloididae</taxon>
        <taxon>Strongyloides</taxon>
    </lineage>
</organism>
<proteinExistence type="predicted"/>